<dbReference type="PANTHER" id="PTHR12891:SF0">
    <property type="entry name" value="MMS19 NUCLEOTIDE EXCISION REPAIR PROTEIN HOMOLOG"/>
    <property type="match status" value="1"/>
</dbReference>
<dbReference type="PANTHER" id="PTHR12891">
    <property type="entry name" value="DNA REPAIR/TRANSCRIPTION PROTEIN MET18/MMS19"/>
    <property type="match status" value="1"/>
</dbReference>
<keyword evidence="5" id="KW-0234">DNA repair</keyword>
<accession>A0A899FUQ7</accession>
<dbReference type="Gene3D" id="1.25.10.10">
    <property type="entry name" value="Leucine-rich Repeat Variant"/>
    <property type="match status" value="2"/>
</dbReference>
<comment type="subcellular location">
    <subcellularLocation>
        <location evidence="1 5">Nucleus</location>
    </subcellularLocation>
</comment>
<protein>
    <recommendedName>
        <fullName evidence="5">MMS19 nucleotide excision repair protein</fullName>
    </recommendedName>
</protein>
<feature type="domain" description="MMS19 C-terminal" evidence="6">
    <location>
        <begin position="546"/>
        <end position="760"/>
    </location>
</feature>
<keyword evidence="9" id="KW-1185">Reference proteome</keyword>
<dbReference type="InterPro" id="IPR039920">
    <property type="entry name" value="MMS19"/>
</dbReference>
<keyword evidence="4 5" id="KW-0539">Nucleus</keyword>
<dbReference type="GO" id="GO:0097361">
    <property type="term" value="C:cytosolic [4Fe-4S] assembly targeting complex"/>
    <property type="evidence" value="ECO:0007669"/>
    <property type="project" value="UniProtKB-UniRule"/>
</dbReference>
<dbReference type="InterPro" id="IPR024687">
    <property type="entry name" value="MMS19_C"/>
</dbReference>
<dbReference type="OrthoDB" id="342900at2759"/>
<evidence type="ECO:0000313" key="8">
    <source>
        <dbReference type="EMBL" id="QSL64393.1"/>
    </source>
</evidence>
<dbReference type="InterPro" id="IPR029240">
    <property type="entry name" value="MMS19_N"/>
</dbReference>
<dbReference type="AlphaFoldDB" id="A0A899FUQ7"/>
<dbReference type="EMBL" id="CP054533">
    <property type="protein sequence ID" value="QSL64393.1"/>
    <property type="molecule type" value="Genomic_DNA"/>
</dbReference>
<comment type="function">
    <text evidence="5">Key component of the cytosolic iron-sulfur protein assembly (CIA) complex, a multiprotein complex that mediates the incorporation of iron-sulfur cluster into apoproteins specifically involved in DNA metabolism and genomic integrity. In the CIA complex, MMS19 acts as an adapter between early-acting CIA components and a subset of cellular target iron-sulfur proteins.</text>
</comment>
<reference evidence="8" key="1">
    <citation type="submission" date="2020-06" db="EMBL/GenBank/DDBJ databases">
        <title>Genomes of multiple members of Pneumocystis genus reveal paths to human pathogen Pneumocystis jirovecii.</title>
        <authorList>
            <person name="Cisse O.H."/>
            <person name="Ma L."/>
            <person name="Dekker J."/>
            <person name="Khil P."/>
            <person name="Jo J."/>
            <person name="Brenchley J."/>
            <person name="Blair R."/>
            <person name="Pahar B."/>
            <person name="Chabe M."/>
            <person name="Van Rompay K.A."/>
            <person name="Keesler R."/>
            <person name="Sukura A."/>
            <person name="Hirsch V."/>
            <person name="Kutty G."/>
            <person name="Liu Y."/>
            <person name="Peng L."/>
            <person name="Chen J."/>
            <person name="Song J."/>
            <person name="Weissenbacher-Lang C."/>
            <person name="Xu J."/>
            <person name="Upham N.S."/>
            <person name="Stajich J.E."/>
            <person name="Cuomo C.A."/>
            <person name="Cushion M.T."/>
            <person name="Kovacs J.A."/>
        </authorList>
    </citation>
    <scope>NUCLEOTIDE SEQUENCE</scope>
    <source>
        <strain evidence="8">2A</strain>
    </source>
</reference>
<dbReference type="InterPro" id="IPR011989">
    <property type="entry name" value="ARM-like"/>
</dbReference>
<dbReference type="GO" id="GO:0005634">
    <property type="term" value="C:nucleus"/>
    <property type="evidence" value="ECO:0007669"/>
    <property type="project" value="UniProtKB-SubCell"/>
</dbReference>
<evidence type="ECO:0000256" key="4">
    <source>
        <dbReference type="ARBA" id="ARBA00023242"/>
    </source>
</evidence>
<evidence type="ECO:0000256" key="1">
    <source>
        <dbReference type="ARBA" id="ARBA00004123"/>
    </source>
</evidence>
<evidence type="ECO:0000256" key="5">
    <source>
        <dbReference type="RuleBase" id="RU367072"/>
    </source>
</evidence>
<feature type="domain" description="MMS19 N-terminal" evidence="7">
    <location>
        <begin position="40"/>
        <end position="296"/>
    </location>
</feature>
<name>A0A899FUQ7_9ASCO</name>
<keyword evidence="5" id="KW-0227">DNA damage</keyword>
<feature type="domain" description="MMS19 C-terminal" evidence="6">
    <location>
        <begin position="765"/>
        <end position="861"/>
    </location>
</feature>
<dbReference type="Pfam" id="PF12460">
    <property type="entry name" value="MMS19_C"/>
    <property type="match status" value="2"/>
</dbReference>
<sequence length="904" mass="104452">MDEKIDNYFSADSQKKYIELPVLLIVLDINNKNVKILEFIECLGKYLAENKEFARKKVILLLSGVIESISRKILDSQQIHVLIRFYCDCLCDHSCIKEILAGLYFLQKMDFFDDEKAVFMCAGLFKNFDSESNIQPIRYTVFQILSELITKHRDALKKMGQEFIEGLIKIISREKDPRNLILVFSIMNTVISEFDITSCAKDIFDLLFCYFPITFKPSINDVFGITSDDLKIRKCLSANDILSYSIPLLIDKYNFSSVNIKKDILDLLSLCMETYSPNVTEIYVLQIWNTLKNDLFEGIDDDFLKKSLDCLFIISKTLSKETLETSKKNSLLELFGFVSDEINEHFKEPGTKTAKNSIKILYVLSSSSNYAFEILSKFFLPDLVSRFEKEDSINTKTAIFELLSFILLSGLHVYGSYEKKISEIPDDSILIQEKDRLLAISYNSLRTSSFSNKYIKAIAIRFLLTFSQIHDLLQYDELKLIVNYFKEIIIKEDNIKAEALDALVKIAEMMPNLIFEITFPDFLKLLSEESYSTALNNLFQSQDEVILTALSHLCVEKQLFTALTTQLIKKFDDIISVNYKKILYGRALMFTLLLAIRINFTREKLDIGSYIDQLLPELFTRVINACIGSEENIITDSKIINIISQITNLIVRSSNFQKQKLFISDLINLFMNGNSNLLFISENTEILKVFKPFDKNSTLYQKKTLPIFISAFAGIQRELLPLDLKLVFIKTTTDLILENQLEDEQRTFLFRFISLIYNKYSVDLKSNYLVIFSYVIQYIPKQVIYPELISIFPILLQCFSLDDCKLKAFNINTLYTITLESPVLVVEHLASIIPFLLTFITKKDNPTNIQIAALQCLGLFPTVLKTESIYPFKNKIIRELTMVLDDPKKGVREEARKTKHKWHI</sequence>
<evidence type="ECO:0000259" key="7">
    <source>
        <dbReference type="Pfam" id="PF14500"/>
    </source>
</evidence>
<comment type="similarity">
    <text evidence="2 5">Belongs to the MET18/MMS19 family.</text>
</comment>
<dbReference type="Pfam" id="PF14500">
    <property type="entry name" value="MMS19_N"/>
    <property type="match status" value="1"/>
</dbReference>
<dbReference type="SUPFAM" id="SSF48371">
    <property type="entry name" value="ARM repeat"/>
    <property type="match status" value="1"/>
</dbReference>
<dbReference type="GO" id="GO:0051604">
    <property type="term" value="P:protein maturation"/>
    <property type="evidence" value="ECO:0007669"/>
    <property type="project" value="UniProtKB-UniRule"/>
</dbReference>
<keyword evidence="3" id="KW-0677">Repeat</keyword>
<dbReference type="Proteomes" id="UP000663699">
    <property type="component" value="Chromosome 2"/>
</dbReference>
<organism evidence="8 9">
    <name type="scientific">Pneumocystis wakefieldiae</name>
    <dbReference type="NCBI Taxonomy" id="38082"/>
    <lineage>
        <taxon>Eukaryota</taxon>
        <taxon>Fungi</taxon>
        <taxon>Dikarya</taxon>
        <taxon>Ascomycota</taxon>
        <taxon>Taphrinomycotina</taxon>
        <taxon>Pneumocystomycetes</taxon>
        <taxon>Pneumocystaceae</taxon>
        <taxon>Pneumocystis</taxon>
    </lineage>
</organism>
<dbReference type="GO" id="GO:0016226">
    <property type="term" value="P:iron-sulfur cluster assembly"/>
    <property type="evidence" value="ECO:0007669"/>
    <property type="project" value="UniProtKB-UniRule"/>
</dbReference>
<gene>
    <name evidence="8" type="ORF">MERGE_001694</name>
</gene>
<dbReference type="GO" id="GO:0006281">
    <property type="term" value="P:DNA repair"/>
    <property type="evidence" value="ECO:0007669"/>
    <property type="project" value="UniProtKB-UniRule"/>
</dbReference>
<proteinExistence type="inferred from homology"/>
<evidence type="ECO:0000313" key="9">
    <source>
        <dbReference type="Proteomes" id="UP000663699"/>
    </source>
</evidence>
<dbReference type="InterPro" id="IPR016024">
    <property type="entry name" value="ARM-type_fold"/>
</dbReference>
<evidence type="ECO:0000256" key="2">
    <source>
        <dbReference type="ARBA" id="ARBA00009340"/>
    </source>
</evidence>
<evidence type="ECO:0000256" key="3">
    <source>
        <dbReference type="ARBA" id="ARBA00022737"/>
    </source>
</evidence>
<evidence type="ECO:0000259" key="6">
    <source>
        <dbReference type="Pfam" id="PF12460"/>
    </source>
</evidence>